<gene>
    <name evidence="1" type="ORF">NJ959_25000</name>
</gene>
<evidence type="ECO:0000313" key="2">
    <source>
        <dbReference type="Proteomes" id="UP001204953"/>
    </source>
</evidence>
<keyword evidence="2" id="KW-1185">Reference proteome</keyword>
<protein>
    <submittedName>
        <fullName evidence="1">TIGR02646 family protein</fullName>
    </submittedName>
</protein>
<proteinExistence type="predicted"/>
<dbReference type="AlphaFoldDB" id="A0AAE3GZX2"/>
<dbReference type="Gene3D" id="1.10.30.50">
    <property type="match status" value="1"/>
</dbReference>
<dbReference type="EMBL" id="JAMZMM010000378">
    <property type="protein sequence ID" value="MCP2731692.1"/>
    <property type="molecule type" value="Genomic_DNA"/>
</dbReference>
<reference evidence="1" key="1">
    <citation type="submission" date="2022-06" db="EMBL/GenBank/DDBJ databases">
        <title>New cyanobacteria of genus Symplocastrum in benthos of Lake Baikal.</title>
        <authorList>
            <person name="Sorokovikova E."/>
            <person name="Tikhonova I."/>
            <person name="Krasnopeev A."/>
            <person name="Evseev P."/>
            <person name="Gladkikh A."/>
            <person name="Belykh O."/>
        </authorList>
    </citation>
    <scope>NUCLEOTIDE SEQUENCE</scope>
    <source>
        <strain evidence="1">BBK-W-15</strain>
    </source>
</reference>
<comment type="caution">
    <text evidence="1">The sequence shown here is derived from an EMBL/GenBank/DDBJ whole genome shotgun (WGS) entry which is preliminary data.</text>
</comment>
<dbReference type="InterPro" id="IPR013467">
    <property type="entry name" value="HNH78-like"/>
</dbReference>
<dbReference type="NCBIfam" id="TIGR02646">
    <property type="entry name" value="retron system putative HNH endonuclease"/>
    <property type="match status" value="1"/>
</dbReference>
<dbReference type="Proteomes" id="UP001204953">
    <property type="component" value="Unassembled WGS sequence"/>
</dbReference>
<dbReference type="RefSeq" id="WP_254014425.1">
    <property type="nucleotide sequence ID" value="NZ_JAMZMM010000378.1"/>
</dbReference>
<name>A0AAE3GZX2_9CYAN</name>
<organism evidence="1 2">
    <name type="scientific">Limnofasciculus baicalensis BBK-W-15</name>
    <dbReference type="NCBI Taxonomy" id="2699891"/>
    <lineage>
        <taxon>Bacteria</taxon>
        <taxon>Bacillati</taxon>
        <taxon>Cyanobacteriota</taxon>
        <taxon>Cyanophyceae</taxon>
        <taxon>Coleofasciculales</taxon>
        <taxon>Coleofasciculaceae</taxon>
        <taxon>Limnofasciculus</taxon>
        <taxon>Limnofasciculus baicalensis</taxon>
    </lineage>
</organism>
<accession>A0AAE3GZX2</accession>
<evidence type="ECO:0000313" key="1">
    <source>
        <dbReference type="EMBL" id="MCP2731692.1"/>
    </source>
</evidence>
<sequence length="216" mass="24952">MKHIVKGKEPQSLLEHRLKSHTNYDNYQQKDDLRESLLTEQGYICCYCMGRIAKDKMKIEHWQPQSSYPDLQLAYQNLLGACKGNERKPKNLQHCDTNKGESKITINPTDAKCEKLIKYGSNGQISSDDETINQELNEVLNLNTETLTKNRKAVVDAVIKGLEQKYPDKTWTVEILTKEIAKYTKLNQDSQYQPYCQVAISYLHKKLLRVKNQSKG</sequence>